<gene>
    <name evidence="2" type="ORF">BYL167_LOCUS77796</name>
    <name evidence="1" type="ORF">GIL414_LOCUS21674</name>
</gene>
<reference evidence="2" key="1">
    <citation type="submission" date="2021-02" db="EMBL/GenBank/DDBJ databases">
        <authorList>
            <person name="Nowell W R."/>
        </authorList>
    </citation>
    <scope>NUCLEOTIDE SEQUENCE</scope>
</reference>
<dbReference type="Proteomes" id="UP000681720">
    <property type="component" value="Unassembled WGS sequence"/>
</dbReference>
<dbReference type="Proteomes" id="UP000681967">
    <property type="component" value="Unassembled WGS sequence"/>
</dbReference>
<comment type="caution">
    <text evidence="2">The sequence shown here is derived from an EMBL/GenBank/DDBJ whole genome shotgun (WGS) entry which is preliminary data.</text>
</comment>
<feature type="non-terminal residue" evidence="2">
    <location>
        <position position="1"/>
    </location>
</feature>
<dbReference type="AlphaFoldDB" id="A0A8S3GZM2"/>
<dbReference type="EMBL" id="CAJOBH010284481">
    <property type="protein sequence ID" value="CAF5173659.1"/>
    <property type="molecule type" value="Genomic_DNA"/>
</dbReference>
<dbReference type="EMBL" id="CAJOBJ010019188">
    <property type="protein sequence ID" value="CAF4202693.1"/>
    <property type="molecule type" value="Genomic_DNA"/>
</dbReference>
<proteinExistence type="predicted"/>
<evidence type="ECO:0000313" key="1">
    <source>
        <dbReference type="EMBL" id="CAF4202693.1"/>
    </source>
</evidence>
<organism evidence="2 3">
    <name type="scientific">Rotaria magnacalcarata</name>
    <dbReference type="NCBI Taxonomy" id="392030"/>
    <lineage>
        <taxon>Eukaryota</taxon>
        <taxon>Metazoa</taxon>
        <taxon>Spiralia</taxon>
        <taxon>Gnathifera</taxon>
        <taxon>Rotifera</taxon>
        <taxon>Eurotatoria</taxon>
        <taxon>Bdelloidea</taxon>
        <taxon>Philodinida</taxon>
        <taxon>Philodinidae</taxon>
        <taxon>Rotaria</taxon>
    </lineage>
</organism>
<protein>
    <submittedName>
        <fullName evidence="2">Uncharacterized protein</fullName>
    </submittedName>
</protein>
<name>A0A8S3GZM2_9BILA</name>
<evidence type="ECO:0000313" key="3">
    <source>
        <dbReference type="Proteomes" id="UP000681967"/>
    </source>
</evidence>
<sequence length="81" mass="9446">NTTANQTDSSRRGSDWRTRLRQIYAPPSDDDRFDQEGAISTLTCRLCFYDDLDNTKKVEIVLRDETISPRWSSSLIRNTFE</sequence>
<accession>A0A8S3GZM2</accession>
<evidence type="ECO:0000313" key="2">
    <source>
        <dbReference type="EMBL" id="CAF5173659.1"/>
    </source>
</evidence>